<keyword evidence="1" id="KW-0812">Transmembrane</keyword>
<reference evidence="2" key="2">
    <citation type="submission" date="2021-04" db="EMBL/GenBank/DDBJ databases">
        <authorList>
            <person name="Dong X."/>
        </authorList>
    </citation>
    <scope>NUCLEOTIDE SEQUENCE</scope>
    <source>
        <strain evidence="2">LLY</strain>
    </source>
</reference>
<keyword evidence="1" id="KW-0472">Membrane</keyword>
<keyword evidence="3" id="KW-1185">Reference proteome</keyword>
<dbReference type="EMBL" id="JAGSOI010000016">
    <property type="protein sequence ID" value="MCM1986479.1"/>
    <property type="molecule type" value="Genomic_DNA"/>
</dbReference>
<gene>
    <name evidence="2" type="ORF">KDK67_05620</name>
</gene>
<evidence type="ECO:0000313" key="2">
    <source>
        <dbReference type="EMBL" id="MCM1986479.1"/>
    </source>
</evidence>
<feature type="transmembrane region" description="Helical" evidence="1">
    <location>
        <begin position="21"/>
        <end position="39"/>
    </location>
</feature>
<protein>
    <submittedName>
        <fullName evidence="2">Uncharacterized protein</fullName>
    </submittedName>
</protein>
<dbReference type="Proteomes" id="UP001056766">
    <property type="component" value="Unassembled WGS sequence"/>
</dbReference>
<proteinExistence type="predicted"/>
<comment type="caution">
    <text evidence="2">The sequence shown here is derived from an EMBL/GenBank/DDBJ whole genome shotgun (WGS) entry which is preliminary data.</text>
</comment>
<evidence type="ECO:0000313" key="3">
    <source>
        <dbReference type="Proteomes" id="UP001056766"/>
    </source>
</evidence>
<name>A0A9E4ZGG8_9EURY</name>
<dbReference type="RefSeq" id="WP_250867866.1">
    <property type="nucleotide sequence ID" value="NZ_JAGSOI010000016.1"/>
</dbReference>
<organism evidence="2 3">
    <name type="scientific">Methanococcoides seepicolus</name>
    <dbReference type="NCBI Taxonomy" id="2828780"/>
    <lineage>
        <taxon>Archaea</taxon>
        <taxon>Methanobacteriati</taxon>
        <taxon>Methanobacteriota</taxon>
        <taxon>Stenosarchaea group</taxon>
        <taxon>Methanomicrobia</taxon>
        <taxon>Methanosarcinales</taxon>
        <taxon>Methanosarcinaceae</taxon>
        <taxon>Methanococcoides</taxon>
    </lineage>
</organism>
<dbReference type="AlphaFoldDB" id="A0A9E4ZGG8"/>
<keyword evidence="1" id="KW-1133">Transmembrane helix</keyword>
<evidence type="ECO:0000256" key="1">
    <source>
        <dbReference type="SAM" id="Phobius"/>
    </source>
</evidence>
<sequence length="197" mass="21470">MNSLQRFLADTRGVDTIPLKMVFYLSIAGMIILMTAFSWNNISPVVDDAHVDKQLEDVALGISSIQNGYAKDISSNDVEGSMGVLDLSLPEHVDYVSFGVDPDPDMDGNLTNTEWAVEKNTILCSYSEGFKTRVHINGDPIEFRKGISNNGDVWVPDDDSSALGSGKGVVLEGPISGEFVFEPVFVEGEGKYTLSHF</sequence>
<accession>A0A9E4ZGG8</accession>
<reference evidence="2" key="1">
    <citation type="journal article" date="2021" name="mSystems">
        <title>Bacteria and Archaea Synergistically Convert Glycine Betaine to Biogenic Methane in the Formosa Cold Seep of the South China Sea.</title>
        <authorList>
            <person name="Li L."/>
            <person name="Zhang W."/>
            <person name="Zhang S."/>
            <person name="Song L."/>
            <person name="Sun Q."/>
            <person name="Zhang H."/>
            <person name="Xiang H."/>
            <person name="Dong X."/>
        </authorList>
    </citation>
    <scope>NUCLEOTIDE SEQUENCE</scope>
    <source>
        <strain evidence="2">LLY</strain>
    </source>
</reference>